<gene>
    <name evidence="1" type="ORF">UREG_01967</name>
</gene>
<sequence>MVKERIYRFKPGSKRMQMREYFGLINSDCLHWQTTMFVSTEPMALSELVEISNVSSLVFLGVTTPHPGRPRNFDDRPISTVTDRVIKSWSERARAGKGFRYLRDMVLDRQSELTHNIFSYLDAFPALSVLVLSGCPHIDEEGILKAGAQYGWQASSLDPQYYSFESLKAGHIGKRGPKSLLDRFGSETTHDRLPTLYFHLGNTSLNSLSDQPDIYLFYRKPGSPSGKQEFTEKAANVLGADPPSRTGKSIRTLKVKASKEQDIVGLLAGFN</sequence>
<dbReference type="InParanoid" id="C4JK10"/>
<dbReference type="eggNOG" id="ENOG502SDT6">
    <property type="taxonomic scope" value="Eukaryota"/>
</dbReference>
<organism evidence="1 2">
    <name type="scientific">Uncinocarpus reesii (strain UAMH 1704)</name>
    <dbReference type="NCBI Taxonomy" id="336963"/>
    <lineage>
        <taxon>Eukaryota</taxon>
        <taxon>Fungi</taxon>
        <taxon>Dikarya</taxon>
        <taxon>Ascomycota</taxon>
        <taxon>Pezizomycotina</taxon>
        <taxon>Eurotiomycetes</taxon>
        <taxon>Eurotiomycetidae</taxon>
        <taxon>Onygenales</taxon>
        <taxon>Onygenaceae</taxon>
        <taxon>Uncinocarpus</taxon>
    </lineage>
</organism>
<evidence type="ECO:0000313" key="1">
    <source>
        <dbReference type="EMBL" id="EEP77118.1"/>
    </source>
</evidence>
<dbReference type="OrthoDB" id="5273928at2759"/>
<accession>C4JK10</accession>
<protein>
    <submittedName>
        <fullName evidence="1">Uncharacterized protein</fullName>
    </submittedName>
</protein>
<keyword evidence="2" id="KW-1185">Reference proteome</keyword>
<name>C4JK10_UNCRE</name>
<dbReference type="VEuPathDB" id="FungiDB:UREG_01967"/>
<dbReference type="RefSeq" id="XP_002542451.1">
    <property type="nucleotide sequence ID" value="XM_002542405.1"/>
</dbReference>
<proteinExistence type="predicted"/>
<dbReference type="HOGENOM" id="CLU_051524_0_0_1"/>
<evidence type="ECO:0000313" key="2">
    <source>
        <dbReference type="Proteomes" id="UP000002058"/>
    </source>
</evidence>
<reference evidence="2" key="1">
    <citation type="journal article" date="2009" name="Genome Res.">
        <title>Comparative genomic analyses of the human fungal pathogens Coccidioides and their relatives.</title>
        <authorList>
            <person name="Sharpton T.J."/>
            <person name="Stajich J.E."/>
            <person name="Rounsley S.D."/>
            <person name="Gardner M.J."/>
            <person name="Wortman J.R."/>
            <person name="Jordar V.S."/>
            <person name="Maiti R."/>
            <person name="Kodira C.D."/>
            <person name="Neafsey D.E."/>
            <person name="Zeng Q."/>
            <person name="Hung C.-Y."/>
            <person name="McMahan C."/>
            <person name="Muszewska A."/>
            <person name="Grynberg M."/>
            <person name="Mandel M.A."/>
            <person name="Kellner E.M."/>
            <person name="Barker B.M."/>
            <person name="Galgiani J.N."/>
            <person name="Orbach M.J."/>
            <person name="Kirkland T.N."/>
            <person name="Cole G.T."/>
            <person name="Henn M.R."/>
            <person name="Birren B.W."/>
            <person name="Taylor J.W."/>
        </authorList>
    </citation>
    <scope>NUCLEOTIDE SEQUENCE [LARGE SCALE GENOMIC DNA]</scope>
    <source>
        <strain evidence="2">UAMH 1704</strain>
    </source>
</reference>
<dbReference type="AlphaFoldDB" id="C4JK10"/>
<dbReference type="Proteomes" id="UP000002058">
    <property type="component" value="Unassembled WGS sequence"/>
</dbReference>
<dbReference type="EMBL" id="CH476615">
    <property type="protein sequence ID" value="EEP77118.1"/>
    <property type="molecule type" value="Genomic_DNA"/>
</dbReference>
<dbReference type="KEGG" id="ure:UREG_01967"/>
<dbReference type="GeneID" id="8441729"/>